<keyword evidence="5 6" id="KW-0592">Phosphate transport</keyword>
<dbReference type="OrthoDB" id="9783488at2"/>
<proteinExistence type="inferred from homology"/>
<dbReference type="CDD" id="cd13565">
    <property type="entry name" value="PBP2_PstS"/>
    <property type="match status" value="1"/>
</dbReference>
<keyword evidence="10" id="KW-1185">Reference proteome</keyword>
<feature type="domain" description="PBP" evidence="8">
    <location>
        <begin position="49"/>
        <end position="338"/>
    </location>
</feature>
<feature type="signal peptide" evidence="7">
    <location>
        <begin position="1"/>
        <end position="21"/>
    </location>
</feature>
<keyword evidence="4 6" id="KW-0813">Transport</keyword>
<evidence type="ECO:0000256" key="3">
    <source>
        <dbReference type="ARBA" id="ARBA00011529"/>
    </source>
</evidence>
<evidence type="ECO:0000256" key="5">
    <source>
        <dbReference type="ARBA" id="ARBA00022592"/>
    </source>
</evidence>
<dbReference type="AlphaFoldDB" id="A0A2S8SRN3"/>
<dbReference type="FunCoup" id="A0A2S8SRN3">
    <property type="interactions" value="230"/>
</dbReference>
<evidence type="ECO:0000256" key="6">
    <source>
        <dbReference type="PIRNR" id="PIRNR002756"/>
    </source>
</evidence>
<gene>
    <name evidence="9" type="ORF">B1R32_11293</name>
</gene>
<keyword evidence="7" id="KW-0732">Signal</keyword>
<dbReference type="GO" id="GO:0042301">
    <property type="term" value="F:phosphate ion binding"/>
    <property type="evidence" value="ECO:0007669"/>
    <property type="project" value="InterPro"/>
</dbReference>
<dbReference type="PANTHER" id="PTHR42996">
    <property type="entry name" value="PHOSPHATE-BINDING PROTEIN PSTS"/>
    <property type="match status" value="1"/>
</dbReference>
<comment type="similarity">
    <text evidence="2 6">Belongs to the PstS family.</text>
</comment>
<reference evidence="9 10" key="1">
    <citation type="journal article" date="2018" name="Syst. Appl. Microbiol.">
        <title>Abditibacterium utsteinense sp. nov., the first cultivated member of candidate phylum FBP, isolated from ice-free Antarctic soil samples.</title>
        <authorList>
            <person name="Tahon G."/>
            <person name="Tytgat B."/>
            <person name="Lebbe L."/>
            <person name="Carlier A."/>
            <person name="Willems A."/>
        </authorList>
    </citation>
    <scope>NUCLEOTIDE SEQUENCE [LARGE SCALE GENOMIC DNA]</scope>
    <source>
        <strain evidence="9 10">LMG 29911</strain>
    </source>
</reference>
<dbReference type="EMBL" id="NIGF01000012">
    <property type="protein sequence ID" value="PQV63438.1"/>
    <property type="molecule type" value="Genomic_DNA"/>
</dbReference>
<evidence type="ECO:0000313" key="10">
    <source>
        <dbReference type="Proteomes" id="UP000237684"/>
    </source>
</evidence>
<evidence type="ECO:0000256" key="2">
    <source>
        <dbReference type="ARBA" id="ARBA00008725"/>
    </source>
</evidence>
<feature type="chain" id="PRO_5015530179" description="Phosphate-binding protein" evidence="7">
    <location>
        <begin position="22"/>
        <end position="368"/>
    </location>
</feature>
<dbReference type="InParanoid" id="A0A2S8SRN3"/>
<dbReference type="Gene3D" id="3.40.190.10">
    <property type="entry name" value="Periplasmic binding protein-like II"/>
    <property type="match status" value="2"/>
</dbReference>
<dbReference type="SUPFAM" id="SSF53850">
    <property type="entry name" value="Periplasmic binding protein-like II"/>
    <property type="match status" value="1"/>
</dbReference>
<dbReference type="InterPro" id="IPR005673">
    <property type="entry name" value="ABC_phos-bd_PstS"/>
</dbReference>
<accession>A0A2S8SRN3</accession>
<comment type="function">
    <text evidence="1">Part of the ABC transporter complex PstSACB involved in phosphate import.</text>
</comment>
<comment type="caution">
    <text evidence="9">The sequence shown here is derived from an EMBL/GenBank/DDBJ whole genome shotgun (WGS) entry which is preliminary data.</text>
</comment>
<evidence type="ECO:0000256" key="1">
    <source>
        <dbReference type="ARBA" id="ARBA00002841"/>
    </source>
</evidence>
<dbReference type="Proteomes" id="UP000237684">
    <property type="component" value="Unassembled WGS sequence"/>
</dbReference>
<evidence type="ECO:0000256" key="4">
    <source>
        <dbReference type="ARBA" id="ARBA00022448"/>
    </source>
</evidence>
<dbReference type="NCBIfam" id="TIGR00975">
    <property type="entry name" value="3a0107s03"/>
    <property type="match status" value="1"/>
</dbReference>
<evidence type="ECO:0000259" key="8">
    <source>
        <dbReference type="Pfam" id="PF12849"/>
    </source>
</evidence>
<evidence type="ECO:0000313" key="9">
    <source>
        <dbReference type="EMBL" id="PQV63438.1"/>
    </source>
</evidence>
<dbReference type="RefSeq" id="WP_106380515.1">
    <property type="nucleotide sequence ID" value="NZ_NIGF01000012.1"/>
</dbReference>
<dbReference type="PIRSF" id="PIRSF002756">
    <property type="entry name" value="PstS"/>
    <property type="match status" value="1"/>
</dbReference>
<dbReference type="InterPro" id="IPR050962">
    <property type="entry name" value="Phosphate-bind_PstS"/>
</dbReference>
<dbReference type="InterPro" id="IPR024370">
    <property type="entry name" value="PBP_domain"/>
</dbReference>
<dbReference type="GO" id="GO:0043190">
    <property type="term" value="C:ATP-binding cassette (ABC) transporter complex"/>
    <property type="evidence" value="ECO:0007669"/>
    <property type="project" value="InterPro"/>
</dbReference>
<dbReference type="PROSITE" id="PS51257">
    <property type="entry name" value="PROKAR_LIPOPROTEIN"/>
    <property type="match status" value="1"/>
</dbReference>
<dbReference type="PANTHER" id="PTHR42996:SF1">
    <property type="entry name" value="PHOSPHATE-BINDING PROTEIN PSTS"/>
    <property type="match status" value="1"/>
</dbReference>
<evidence type="ECO:0000256" key="7">
    <source>
        <dbReference type="SAM" id="SignalP"/>
    </source>
</evidence>
<dbReference type="Pfam" id="PF12849">
    <property type="entry name" value="PBP_like_2"/>
    <property type="match status" value="1"/>
</dbReference>
<organism evidence="9 10">
    <name type="scientific">Abditibacterium utsteinense</name>
    <dbReference type="NCBI Taxonomy" id="1960156"/>
    <lineage>
        <taxon>Bacteria</taxon>
        <taxon>Pseudomonadati</taxon>
        <taxon>Abditibacteriota</taxon>
        <taxon>Abditibacteriia</taxon>
        <taxon>Abditibacteriales</taxon>
        <taxon>Abditibacteriaceae</taxon>
        <taxon>Abditibacterium</taxon>
    </lineage>
</organism>
<name>A0A2S8SRN3_9BACT</name>
<comment type="subunit">
    <text evidence="3">The complex is composed of two ATP-binding proteins (PstB), two transmembrane proteins (PstC and PstA) and a solute-binding protein (PstS).</text>
</comment>
<sequence length="368" mass="36707">MKNFWHLSAAGLALTFAGTLAGCAGNTASTGNGAGGNSAATTSTDGAAPAAGGATSLTGAGATFPAPLYTRWFDAYDKAAGVQINYQSVGSGAGIKQLASKTVDFGASDAPLGSKDIASLSAPVATIPTVGGAVVLAYNLPGAPANLKMTGSAVADIFLGKIKKWNDPAIASINPGATLPGTSIVVAHRSDGSGTTNIFTNYLAAVSPEWKTKVGAGKSVDWPTGVGGKGNDGVAAAIKQAPGGFGYVELAYAKQNKLPYASVKNLAGQFVSPDVAGVTAAAEGAMSAVEKDITAPIANAAGAKAYPISGFTYIMVYKTAQNPAKGQAVKAFLKWAMTEGQKDAAAQDYAPLPGAIVALNEKTIDALK</sequence>
<dbReference type="GO" id="GO:0035435">
    <property type="term" value="P:phosphate ion transmembrane transport"/>
    <property type="evidence" value="ECO:0007669"/>
    <property type="project" value="InterPro"/>
</dbReference>
<protein>
    <recommendedName>
        <fullName evidence="6">Phosphate-binding protein</fullName>
    </recommendedName>
</protein>